<protein>
    <submittedName>
        <fullName evidence="1">Uncharacterized protein</fullName>
    </submittedName>
</protein>
<organism evidence="1 2">
    <name type="scientific">Quercus suber</name>
    <name type="common">Cork oak</name>
    <dbReference type="NCBI Taxonomy" id="58331"/>
    <lineage>
        <taxon>Eukaryota</taxon>
        <taxon>Viridiplantae</taxon>
        <taxon>Streptophyta</taxon>
        <taxon>Embryophyta</taxon>
        <taxon>Tracheophyta</taxon>
        <taxon>Spermatophyta</taxon>
        <taxon>Magnoliopsida</taxon>
        <taxon>eudicotyledons</taxon>
        <taxon>Gunneridae</taxon>
        <taxon>Pentapetalae</taxon>
        <taxon>rosids</taxon>
        <taxon>fabids</taxon>
        <taxon>Fagales</taxon>
        <taxon>Fagaceae</taxon>
        <taxon>Quercus</taxon>
    </lineage>
</organism>
<keyword evidence="2" id="KW-1185">Reference proteome</keyword>
<gene>
    <name evidence="1" type="ORF">CFP56_002807</name>
</gene>
<proteinExistence type="predicted"/>
<dbReference type="InterPro" id="IPR032675">
    <property type="entry name" value="LRR_dom_sf"/>
</dbReference>
<dbReference type="SUPFAM" id="SSF52058">
    <property type="entry name" value="L domain-like"/>
    <property type="match status" value="1"/>
</dbReference>
<accession>A0AAW0IJC9</accession>
<sequence>MPLFLRRMALKITYQEEKDSRFLKNNRQRKNGKTCEGCDPRVLDLYDTRIISLPSSISDQINLRVLYLNNCGELMELPSQLEKLKSLEILDLPTQEFSPCLKEPAQLTGLKCLRVSFKQNFIIYYCIFATANILFQGFQTAFNLCIKSSTKELQGRRKKAQLDAQFLGLPLAPIIHPVLNFIEIL</sequence>
<dbReference type="EMBL" id="PKMF04001075">
    <property type="protein sequence ID" value="KAK7814650.1"/>
    <property type="molecule type" value="Genomic_DNA"/>
</dbReference>
<name>A0AAW0IJC9_QUESU</name>
<dbReference type="PANTHER" id="PTHR47186">
    <property type="entry name" value="LEUCINE-RICH REPEAT-CONTAINING PROTEIN 57"/>
    <property type="match status" value="1"/>
</dbReference>
<evidence type="ECO:0000313" key="2">
    <source>
        <dbReference type="Proteomes" id="UP000237347"/>
    </source>
</evidence>
<dbReference type="Gene3D" id="3.80.10.10">
    <property type="entry name" value="Ribonuclease Inhibitor"/>
    <property type="match status" value="1"/>
</dbReference>
<dbReference type="AlphaFoldDB" id="A0AAW0IJC9"/>
<reference evidence="1 2" key="1">
    <citation type="journal article" date="2018" name="Sci. Data">
        <title>The draft genome sequence of cork oak.</title>
        <authorList>
            <person name="Ramos A.M."/>
            <person name="Usie A."/>
            <person name="Barbosa P."/>
            <person name="Barros P.M."/>
            <person name="Capote T."/>
            <person name="Chaves I."/>
            <person name="Simoes F."/>
            <person name="Abreu I."/>
            <person name="Carrasquinho I."/>
            <person name="Faro C."/>
            <person name="Guimaraes J.B."/>
            <person name="Mendonca D."/>
            <person name="Nobrega F."/>
            <person name="Rodrigues L."/>
            <person name="Saibo N.J.M."/>
            <person name="Varela M.C."/>
            <person name="Egas C."/>
            <person name="Matos J."/>
            <person name="Miguel C.M."/>
            <person name="Oliveira M.M."/>
            <person name="Ricardo C.P."/>
            <person name="Goncalves S."/>
        </authorList>
    </citation>
    <scope>NUCLEOTIDE SEQUENCE [LARGE SCALE GENOMIC DNA]</scope>
    <source>
        <strain evidence="2">cv. HL8</strain>
    </source>
</reference>
<comment type="caution">
    <text evidence="1">The sequence shown here is derived from an EMBL/GenBank/DDBJ whole genome shotgun (WGS) entry which is preliminary data.</text>
</comment>
<dbReference type="PANTHER" id="PTHR47186:SF3">
    <property type="entry name" value="OS09G0267800 PROTEIN"/>
    <property type="match status" value="1"/>
</dbReference>
<evidence type="ECO:0000313" key="1">
    <source>
        <dbReference type="EMBL" id="KAK7814650.1"/>
    </source>
</evidence>
<dbReference type="Proteomes" id="UP000237347">
    <property type="component" value="Unassembled WGS sequence"/>
</dbReference>